<comment type="pathway">
    <text evidence="7">Carbohydrate biosynthesis; D-ribose 5-phosphate biosynthesis.</text>
</comment>
<dbReference type="PANTHER" id="PTHR35039">
    <property type="entry name" value="3-KETO-L-GULONATE-6-PHOSPHATE DECARBOXYLASE SGBH-RELATED"/>
    <property type="match status" value="1"/>
</dbReference>
<reference evidence="9" key="1">
    <citation type="submission" date="2016-05" db="EMBL/GenBank/DDBJ databases">
        <title>Microbial consortia oxidize butane by reversing methanogenesis.</title>
        <authorList>
            <person name="Laso-Perez R."/>
            <person name="Richter M."/>
            <person name="Wegener G."/>
            <person name="Musat F."/>
        </authorList>
    </citation>
    <scope>NUCLEOTIDE SEQUENCE [LARGE SCALE GENOMIC DNA]</scope>
    <source>
        <strain evidence="9">BOX2</strain>
    </source>
</reference>
<dbReference type="HAMAP" id="MF_01268">
    <property type="entry name" value="Fae_Hps"/>
    <property type="match status" value="1"/>
</dbReference>
<dbReference type="InterPro" id="IPR020568">
    <property type="entry name" value="Ribosomal_Su5_D2-typ_SF"/>
</dbReference>
<dbReference type="GO" id="GO:0004590">
    <property type="term" value="F:orotidine-5'-phosphate decarboxylase activity"/>
    <property type="evidence" value="ECO:0007669"/>
    <property type="project" value="InterPro"/>
</dbReference>
<dbReference type="FunFam" id="3.30.230.60:FF:000001">
    <property type="entry name" value="5,6,7,8-tetrahydromethanopterin hydro-lyase"/>
    <property type="match status" value="1"/>
</dbReference>
<dbReference type="PANTHER" id="PTHR35039:SF3">
    <property type="entry name" value="3-KETO-L-GULONATE-6-PHOSPHATE DECARBOXYLASE SGBH-RELATED"/>
    <property type="match status" value="1"/>
</dbReference>
<comment type="catalytic activity">
    <reaction evidence="4 7">
        <text>5,6,7,8-tetrahydromethanopterin + formaldehyde = 5,10-methylenetetrahydromethanopterin + H2O</text>
        <dbReference type="Rhea" id="RHEA:24678"/>
        <dbReference type="ChEBI" id="CHEBI:15377"/>
        <dbReference type="ChEBI" id="CHEBI:16842"/>
        <dbReference type="ChEBI" id="CHEBI:57818"/>
        <dbReference type="ChEBI" id="CHEBI:58103"/>
        <dbReference type="EC" id="4.2.1.147"/>
    </reaction>
</comment>
<comment type="similarity">
    <text evidence="7">In the N-terminal section; belongs to the formaldehyde-activating enzyme family.</text>
</comment>
<dbReference type="GO" id="GO:0006207">
    <property type="term" value="P:'de novo' pyrimidine nucleobase biosynthetic process"/>
    <property type="evidence" value="ECO:0007669"/>
    <property type="project" value="InterPro"/>
</dbReference>
<dbReference type="InterPro" id="IPR041710">
    <property type="entry name" value="HPS/KGPDC"/>
</dbReference>
<keyword evidence="3 7" id="KW-0119">Carbohydrate metabolism</keyword>
<feature type="region of interest" description="Formaldehyde-activating enzyme" evidence="7">
    <location>
        <begin position="1"/>
        <end position="153"/>
    </location>
</feature>
<sequence>MGEGGELAHIDLIVGSKSGPVGMAFTNGMTQLSAGHTPLLAVIRPNLPVKPSTLIVPKVTVENLDQASKIFGPAQTGVAKAIADAMEEGIIQKEEAEDQVIIASVFIHPEAKDYNKIYRYNYGATKLALKRALIGFPDADTVLYEKDRSIHPVMGFKVTKLWDPPYLQIALDIPDLDLITHVLSQVPKNDHLIIEAGTPLIKRYGLDVLGKIREIKPDAFIVADLKTLDTGNLEARMASDLTADAVVISGLAPIETIDKAIEEAKKTGIYAVIDMLNVDDPVEVLRQLKTLPEVVELHRAIDVELYGEGSHEAWGAIGAIKELGQILVGVAGGITEDTVQLALDSGADILIVGRAITKSKDVEGACRRFLKALNKEEIDQRRVMTDF</sequence>
<dbReference type="NCBIfam" id="NF009833">
    <property type="entry name" value="PRK13307.1"/>
    <property type="match status" value="1"/>
</dbReference>
<evidence type="ECO:0000256" key="7">
    <source>
        <dbReference type="HAMAP-Rule" id="MF_01268"/>
    </source>
</evidence>
<proteinExistence type="inferred from homology"/>
<evidence type="ECO:0000256" key="2">
    <source>
        <dbReference type="ARBA" id="ARBA00023268"/>
    </source>
</evidence>
<dbReference type="AlphaFoldDB" id="A0A1F2P8Z2"/>
<dbReference type="GO" id="GO:0004190">
    <property type="term" value="F:aspartic-type endopeptidase activity"/>
    <property type="evidence" value="ECO:0007669"/>
    <property type="project" value="InterPro"/>
</dbReference>
<dbReference type="PATRIC" id="fig|1838285.3.peg.1201"/>
<dbReference type="CDD" id="cd04726">
    <property type="entry name" value="KGPDC_HPS"/>
    <property type="match status" value="1"/>
</dbReference>
<dbReference type="GO" id="GO:0016840">
    <property type="term" value="F:carbon-nitrogen lyase activity"/>
    <property type="evidence" value="ECO:0007669"/>
    <property type="project" value="InterPro"/>
</dbReference>
<comment type="function">
    <text evidence="7">Catalyzes the reversible formation of ribulose-5-phosphate and formaldehyde from 3-hexulose-6-phosphate.</text>
</comment>
<dbReference type="SUPFAM" id="SSF54211">
    <property type="entry name" value="Ribosomal protein S5 domain 2-like"/>
    <property type="match status" value="1"/>
</dbReference>
<comment type="caution">
    <text evidence="9">The sequence shown here is derived from an EMBL/GenBank/DDBJ whole genome shotgun (WGS) entry which is preliminary data.</text>
</comment>
<dbReference type="InterPro" id="IPR011060">
    <property type="entry name" value="RibuloseP-bd_barrel"/>
</dbReference>
<keyword evidence="1 7" id="KW-0456">Lyase</keyword>
<evidence type="ECO:0000259" key="8">
    <source>
        <dbReference type="SMART" id="SM00934"/>
    </source>
</evidence>
<accession>A0A1F2P8Z2</accession>
<gene>
    <name evidence="7" type="primary">fae-hps</name>
    <name evidence="9" type="ORF">SCAL_001182</name>
</gene>
<dbReference type="EC" id="4.1.2.43" evidence="7"/>
<comment type="catalytic activity">
    <reaction evidence="7">
        <text>D-ribulose 5-phosphate + formaldehyde = D-arabino-hex-3-ulose 6-phosphate</text>
        <dbReference type="Rhea" id="RHEA:25201"/>
        <dbReference type="ChEBI" id="CHEBI:16842"/>
        <dbReference type="ChEBI" id="CHEBI:58121"/>
        <dbReference type="ChEBI" id="CHEBI:58542"/>
        <dbReference type="EC" id="4.1.2.43"/>
    </reaction>
</comment>
<dbReference type="GO" id="GO:0019854">
    <property type="term" value="P:L-ascorbic acid catabolic process"/>
    <property type="evidence" value="ECO:0007669"/>
    <property type="project" value="TreeGrafter"/>
</dbReference>
<evidence type="ECO:0000256" key="5">
    <source>
        <dbReference type="ARBA" id="ARBA00056998"/>
    </source>
</evidence>
<dbReference type="GO" id="GO:0016051">
    <property type="term" value="P:carbohydrate biosynthetic process"/>
    <property type="evidence" value="ECO:0007669"/>
    <property type="project" value="UniProtKB-UniRule"/>
</dbReference>
<dbReference type="GO" id="GO:0033982">
    <property type="term" value="F:3-dehydro-L-gulonate-6-phosphate decarboxylase activity"/>
    <property type="evidence" value="ECO:0007669"/>
    <property type="project" value="TreeGrafter"/>
</dbReference>
<feature type="domain" description="Orotidine 5'-phosphate decarboxylase" evidence="8">
    <location>
        <begin position="166"/>
        <end position="369"/>
    </location>
</feature>
<comment type="function">
    <text evidence="5 7">Catalyzes the condensation of formaldehyde with tetrahydromethanopterin (H(4)MPT) to 5,10-methylenetetrahydromethanopterin.</text>
</comment>
<protein>
    <recommendedName>
        <fullName evidence="7">Bifunctional enzyme Fae/Hps</fullName>
    </recommendedName>
    <domain>
        <recommendedName>
            <fullName evidence="7">5,6,7,8-tetrahydromethanopterin hydro-lyase</fullName>
            <ecNumber evidence="7">4.2.1.147</ecNumber>
        </recommendedName>
        <alternativeName>
            <fullName evidence="7">Formaldehyde-activating enzyme</fullName>
            <shortName evidence="7">Fae</shortName>
        </alternativeName>
    </domain>
    <domain>
        <recommendedName>
            <fullName evidence="7">3-hexulose-6-phosphate synthase</fullName>
            <shortName evidence="7">HPS</shortName>
            <ecNumber evidence="7">4.1.2.43</ecNumber>
        </recommendedName>
        <alternativeName>
            <fullName evidence="7">D-arabino-3-hexulose-6-phosphate formaldehyde lyase</fullName>
        </alternativeName>
    </domain>
</protein>
<dbReference type="EMBL" id="LYOS01000003">
    <property type="protein sequence ID" value="OFV67807.1"/>
    <property type="molecule type" value="Genomic_DNA"/>
</dbReference>
<keyword evidence="2 7" id="KW-0511">Multifunctional enzyme</keyword>
<evidence type="ECO:0000256" key="4">
    <source>
        <dbReference type="ARBA" id="ARBA00052457"/>
    </source>
</evidence>
<evidence type="ECO:0000313" key="10">
    <source>
        <dbReference type="Proteomes" id="UP000186940"/>
    </source>
</evidence>
<dbReference type="SUPFAM" id="SSF51366">
    <property type="entry name" value="Ribulose-phoshate binding barrel"/>
    <property type="match status" value="1"/>
</dbReference>
<feature type="binding site" evidence="7">
    <location>
        <position position="40"/>
    </location>
    <ligand>
        <name>substrate</name>
    </ligand>
</feature>
<feature type="active site" description="Proton donor" evidence="7">
    <location>
        <position position="9"/>
    </location>
</feature>
<dbReference type="Gene3D" id="3.30.230.60">
    <property type="entry name" value="Formaldehyde-activating enzyme"/>
    <property type="match status" value="1"/>
</dbReference>
<dbReference type="Proteomes" id="UP000186940">
    <property type="component" value="Unassembled WGS sequence"/>
</dbReference>
<feature type="binding site" evidence="7">
    <location>
        <position position="11"/>
    </location>
    <ligand>
        <name>substrate</name>
    </ligand>
</feature>
<dbReference type="Gene3D" id="3.20.20.70">
    <property type="entry name" value="Aldolase class I"/>
    <property type="match status" value="1"/>
</dbReference>
<evidence type="ECO:0000313" key="9">
    <source>
        <dbReference type="EMBL" id="OFV67807.1"/>
    </source>
</evidence>
<dbReference type="InterPro" id="IPR014826">
    <property type="entry name" value="HCHO-activating_enzyme"/>
</dbReference>
<dbReference type="InterPro" id="IPR013785">
    <property type="entry name" value="Aldolase_TIM"/>
</dbReference>
<dbReference type="InterPro" id="IPR020868">
    <property type="entry name" value="Fae/Hps"/>
</dbReference>
<comment type="similarity">
    <text evidence="7">In the C-terminal section; belongs to the HPS/KGPDC family. HPS subfamily.</text>
</comment>
<dbReference type="InterPro" id="IPR001754">
    <property type="entry name" value="OMPdeCOase_dom"/>
</dbReference>
<dbReference type="GO" id="GO:0016836">
    <property type="term" value="F:hydro-lyase activity"/>
    <property type="evidence" value="ECO:0007669"/>
    <property type="project" value="UniProtKB-UniRule"/>
</dbReference>
<dbReference type="Pfam" id="PF00215">
    <property type="entry name" value="OMPdecase"/>
    <property type="match status" value="1"/>
</dbReference>
<comment type="similarity">
    <text evidence="6">Belongs to the formaldehyde-activating enzyme family.</text>
</comment>
<evidence type="ECO:0000256" key="3">
    <source>
        <dbReference type="ARBA" id="ARBA00023277"/>
    </source>
</evidence>
<feature type="binding site" evidence="7">
    <location>
        <position position="60"/>
    </location>
    <ligand>
        <name>substrate</name>
    </ligand>
</feature>
<dbReference type="EC" id="4.2.1.147" evidence="7"/>
<dbReference type="GO" id="GO:0043801">
    <property type="term" value="F:hexulose-6-phosphate synthase activity"/>
    <property type="evidence" value="ECO:0007669"/>
    <property type="project" value="UniProtKB-UniRule"/>
</dbReference>
<feature type="binding site" evidence="7">
    <location>
        <position position="58"/>
    </location>
    <ligand>
        <name>substrate</name>
    </ligand>
</feature>
<name>A0A1F2P8Z2_9EURY</name>
<dbReference type="NCBIfam" id="TIGR03126">
    <property type="entry name" value="one_C_fae"/>
    <property type="match status" value="1"/>
</dbReference>
<feature type="binding site" evidence="7">
    <location>
        <position position="75"/>
    </location>
    <ligand>
        <name>substrate</name>
    </ligand>
</feature>
<dbReference type="GO" id="GO:0006508">
    <property type="term" value="P:proteolysis"/>
    <property type="evidence" value="ECO:0007669"/>
    <property type="project" value="InterPro"/>
</dbReference>
<dbReference type="Pfam" id="PF08714">
    <property type="entry name" value="Fae"/>
    <property type="match status" value="1"/>
</dbReference>
<dbReference type="PROSITE" id="PS00141">
    <property type="entry name" value="ASP_PROTEASE"/>
    <property type="match status" value="1"/>
</dbReference>
<feature type="region of interest" description="3-hexulose-6-phosphate synthase" evidence="7">
    <location>
        <begin position="154"/>
        <end position="387"/>
    </location>
</feature>
<evidence type="ECO:0000256" key="1">
    <source>
        <dbReference type="ARBA" id="ARBA00023239"/>
    </source>
</evidence>
<dbReference type="InterPro" id="IPR037075">
    <property type="entry name" value="HCHO-activating_enzyme_sf"/>
</dbReference>
<dbReference type="InterPro" id="IPR001969">
    <property type="entry name" value="Aspartic_peptidase_AS"/>
</dbReference>
<keyword evidence="10" id="KW-1185">Reference proteome</keyword>
<evidence type="ECO:0000256" key="6">
    <source>
        <dbReference type="ARBA" id="ARBA00061519"/>
    </source>
</evidence>
<dbReference type="SMART" id="SM00934">
    <property type="entry name" value="OMPdecase"/>
    <property type="match status" value="1"/>
</dbReference>
<dbReference type="UniPathway" id="UPA00293"/>
<dbReference type="FunFam" id="3.20.20.70:FF:000022">
    <property type="entry name" value="3-keto-L-gulonate-6-phosphate decarboxylase UlaD"/>
    <property type="match status" value="1"/>
</dbReference>
<organism evidence="9 10">
    <name type="scientific">Candidatus Syntropharchaeum caldarium</name>
    <dbReference type="NCBI Taxonomy" id="1838285"/>
    <lineage>
        <taxon>Archaea</taxon>
        <taxon>Methanobacteriati</taxon>
        <taxon>Methanobacteriota</taxon>
        <taxon>Stenosarchaea group</taxon>
        <taxon>Methanomicrobia</taxon>
        <taxon>Methanosarcinales</taxon>
        <taxon>ANME-2 cluster</taxon>
        <taxon>Candidatus Syntropharchaeum</taxon>
    </lineage>
</organism>
<dbReference type="STRING" id="1838285.SCAL_001182"/>